<feature type="compositionally biased region" description="Polar residues" evidence="4">
    <location>
        <begin position="94"/>
        <end position="105"/>
    </location>
</feature>
<accession>A0A9P6UEV7</accession>
<proteinExistence type="inferred from homology"/>
<keyword evidence="7" id="KW-1185">Reference proteome</keyword>
<dbReference type="PANTHER" id="PTHR31306:SF4">
    <property type="entry name" value="ALPHA-1,2-GALACTOSYLTRANSFERASE"/>
    <property type="match status" value="1"/>
</dbReference>
<name>A0A9P6UEV7_9FUNG</name>
<protein>
    <recommendedName>
        <fullName evidence="8">Glycosyltransferase family 34 protein</fullName>
    </recommendedName>
</protein>
<dbReference type="InterPro" id="IPR029044">
    <property type="entry name" value="Nucleotide-diphossugar_trans"/>
</dbReference>
<evidence type="ECO:0000313" key="6">
    <source>
        <dbReference type="EMBL" id="KAG0284750.1"/>
    </source>
</evidence>
<evidence type="ECO:0000256" key="2">
    <source>
        <dbReference type="ARBA" id="ARBA00022676"/>
    </source>
</evidence>
<dbReference type="Proteomes" id="UP000823405">
    <property type="component" value="Unassembled WGS sequence"/>
</dbReference>
<dbReference type="InterPro" id="IPR008630">
    <property type="entry name" value="Glyco_trans_34"/>
</dbReference>
<dbReference type="GO" id="GO:0006487">
    <property type="term" value="P:protein N-linked glycosylation"/>
    <property type="evidence" value="ECO:0007669"/>
    <property type="project" value="TreeGrafter"/>
</dbReference>
<dbReference type="Gene3D" id="3.90.550.10">
    <property type="entry name" value="Spore Coat Polysaccharide Biosynthesis Protein SpsA, Chain A"/>
    <property type="match status" value="1"/>
</dbReference>
<evidence type="ECO:0000313" key="7">
    <source>
        <dbReference type="Proteomes" id="UP000823405"/>
    </source>
</evidence>
<evidence type="ECO:0000256" key="5">
    <source>
        <dbReference type="SAM" id="Phobius"/>
    </source>
</evidence>
<dbReference type="EMBL" id="JAAAIN010003643">
    <property type="protein sequence ID" value="KAG0284750.1"/>
    <property type="molecule type" value="Genomic_DNA"/>
</dbReference>
<evidence type="ECO:0008006" key="8">
    <source>
        <dbReference type="Google" id="ProtNLM"/>
    </source>
</evidence>
<keyword evidence="5" id="KW-0812">Transmembrane</keyword>
<evidence type="ECO:0000256" key="3">
    <source>
        <dbReference type="ARBA" id="ARBA00022679"/>
    </source>
</evidence>
<reference evidence="6" key="1">
    <citation type="journal article" date="2020" name="Fungal Divers.">
        <title>Resolving the Mortierellaceae phylogeny through synthesis of multi-gene phylogenetics and phylogenomics.</title>
        <authorList>
            <person name="Vandepol N."/>
            <person name="Liber J."/>
            <person name="Desiro A."/>
            <person name="Na H."/>
            <person name="Kennedy M."/>
            <person name="Barry K."/>
            <person name="Grigoriev I.V."/>
            <person name="Miller A.N."/>
            <person name="O'Donnell K."/>
            <person name="Stajich J.E."/>
            <person name="Bonito G."/>
        </authorList>
    </citation>
    <scope>NUCLEOTIDE SEQUENCE</scope>
    <source>
        <strain evidence="6">NVP60</strain>
    </source>
</reference>
<gene>
    <name evidence="6" type="ORF">BGZ97_008070</name>
</gene>
<keyword evidence="3" id="KW-0808">Transferase</keyword>
<keyword evidence="2" id="KW-0328">Glycosyltransferase</keyword>
<dbReference type="GO" id="GO:0016757">
    <property type="term" value="F:glycosyltransferase activity"/>
    <property type="evidence" value="ECO:0007669"/>
    <property type="project" value="UniProtKB-KW"/>
</dbReference>
<dbReference type="Pfam" id="PF05637">
    <property type="entry name" value="Glyco_transf_34"/>
    <property type="match status" value="1"/>
</dbReference>
<evidence type="ECO:0000256" key="4">
    <source>
        <dbReference type="SAM" id="MobiDB-lite"/>
    </source>
</evidence>
<feature type="region of interest" description="Disordered" evidence="4">
    <location>
        <begin position="28"/>
        <end position="105"/>
    </location>
</feature>
<comment type="caution">
    <text evidence="6">The sequence shown here is derived from an EMBL/GenBank/DDBJ whole genome shotgun (WGS) entry which is preliminary data.</text>
</comment>
<organism evidence="6 7">
    <name type="scientific">Linnemannia gamsii</name>
    <dbReference type="NCBI Taxonomy" id="64522"/>
    <lineage>
        <taxon>Eukaryota</taxon>
        <taxon>Fungi</taxon>
        <taxon>Fungi incertae sedis</taxon>
        <taxon>Mucoromycota</taxon>
        <taxon>Mortierellomycotina</taxon>
        <taxon>Mortierellomycetes</taxon>
        <taxon>Mortierellales</taxon>
        <taxon>Mortierellaceae</taxon>
        <taxon>Linnemannia</taxon>
    </lineage>
</organism>
<dbReference type="AlphaFoldDB" id="A0A9P6UEV7"/>
<keyword evidence="5" id="KW-1133">Transmembrane helix</keyword>
<feature type="transmembrane region" description="Helical" evidence="5">
    <location>
        <begin position="7"/>
        <end position="24"/>
    </location>
</feature>
<dbReference type="GO" id="GO:0000139">
    <property type="term" value="C:Golgi membrane"/>
    <property type="evidence" value="ECO:0007669"/>
    <property type="project" value="TreeGrafter"/>
</dbReference>
<dbReference type="OrthoDB" id="205108at2759"/>
<dbReference type="PANTHER" id="PTHR31306">
    <property type="entry name" value="ALPHA-1,6-MANNOSYLTRANSFERASE MNN11-RELATED"/>
    <property type="match status" value="1"/>
</dbReference>
<sequence>MSVAARKLYWITAAVFLMIVFLSYHKSTAPSSPPDSRTAHNDINKSQNYDDNDGDYTSGDGDNLYTGDNKDVKPPAGNKPADGSNYPTSPPPTTAGTNTQPNTSGKYDTLVVIPSSWTQMQNRQWVRETVFGIRDNLEPCKKDDGNIIYKFYIYGRSTWGKSTIHSSEYNQALVRDLYGEFMEFNDNYFTNATVPATEKHAIWGDALDWAVNTYIPTNKIQVNKVLIFDSTAIVNLPKMEEAVKASASPNGYLHIWGSDSTPFAAMISFNAAEQILEHREELKVDHPTKDIVSAASTFYAEKPATFKITRATGQLWASNVELVAADTAVVGQVYQLEDWRRISEKLTIKPTPACAVDQNRKKNVALLTSSYIYVDMCMAEASLPSAENKRIYADKHGYDFVARAAEFAQEEHRGRRLVWGKIGAIQKVLPHYEWLFWMDMDAIVADLDKDVREIIDFAEKANVAKGIKEEVSLIVARPKRDKMLNAGVMLIKNTEWSRAFFAEVQTRAPWYLKSSYEQAAIWEVMNEPKWSSGVYIYDGDDHTMNTFPKLYEKGNFVIHFAPAGCPSVPVLAALAKIKAGESAYGIGTE</sequence>
<keyword evidence="5" id="KW-0472">Membrane</keyword>
<dbReference type="SUPFAM" id="SSF53448">
    <property type="entry name" value="Nucleotide-diphospho-sugar transferases"/>
    <property type="match status" value="1"/>
</dbReference>
<evidence type="ECO:0000256" key="1">
    <source>
        <dbReference type="ARBA" id="ARBA00005664"/>
    </source>
</evidence>
<comment type="similarity">
    <text evidence="1">Belongs to the glycosyltransferase 34 family.</text>
</comment>